<name>A0ABW5N1Q6_9FLAO</name>
<keyword evidence="3" id="KW-0808">Transferase</keyword>
<proteinExistence type="predicted"/>
<evidence type="ECO:0000313" key="4">
    <source>
        <dbReference type="Proteomes" id="UP001597526"/>
    </source>
</evidence>
<reference evidence="4" key="1">
    <citation type="journal article" date="2019" name="Int. J. Syst. Evol. Microbiol.">
        <title>The Global Catalogue of Microorganisms (GCM) 10K type strain sequencing project: providing services to taxonomists for standard genome sequencing and annotation.</title>
        <authorList>
            <consortium name="The Broad Institute Genomics Platform"/>
            <consortium name="The Broad Institute Genome Sequencing Center for Infectious Disease"/>
            <person name="Wu L."/>
            <person name="Ma J."/>
        </authorList>
    </citation>
    <scope>NUCLEOTIDE SEQUENCE [LARGE SCALE GENOMIC DNA]</scope>
    <source>
        <strain evidence="4">KCTC 52368</strain>
    </source>
</reference>
<feature type="domain" description="Signal transduction histidine kinase internal region" evidence="2">
    <location>
        <begin position="160"/>
        <end position="239"/>
    </location>
</feature>
<keyword evidence="1" id="KW-0472">Membrane</keyword>
<keyword evidence="4" id="KW-1185">Reference proteome</keyword>
<dbReference type="RefSeq" id="WP_377767507.1">
    <property type="nucleotide sequence ID" value="NZ_JBHULB010000017.1"/>
</dbReference>
<gene>
    <name evidence="3" type="ORF">ACFSQJ_13545</name>
</gene>
<keyword evidence="1" id="KW-1133">Transmembrane helix</keyword>
<organism evidence="3 4">
    <name type="scientific">Croceitalea marina</name>
    <dbReference type="NCBI Taxonomy" id="1775166"/>
    <lineage>
        <taxon>Bacteria</taxon>
        <taxon>Pseudomonadati</taxon>
        <taxon>Bacteroidota</taxon>
        <taxon>Flavobacteriia</taxon>
        <taxon>Flavobacteriales</taxon>
        <taxon>Flavobacteriaceae</taxon>
        <taxon>Croceitalea</taxon>
    </lineage>
</organism>
<evidence type="ECO:0000259" key="2">
    <source>
        <dbReference type="Pfam" id="PF06580"/>
    </source>
</evidence>
<accession>A0ABW5N1Q6</accession>
<dbReference type="InterPro" id="IPR010559">
    <property type="entry name" value="Sig_transdc_His_kin_internal"/>
</dbReference>
<dbReference type="Pfam" id="PF06580">
    <property type="entry name" value="His_kinase"/>
    <property type="match status" value="1"/>
</dbReference>
<dbReference type="InterPro" id="IPR050640">
    <property type="entry name" value="Bact_2-comp_sensor_kinase"/>
</dbReference>
<sequence length="346" mass="40980">MKIDNTFRYHLLLAVVIIVMDFYVDYVFKSRTYFLESFTLLGIIFKITYYTAFFSVYALNYRFISPRTLPKGRLLLFGLGVITLFFVFAGVRYLLEEIIVYQLTGYHNYPERNRTFQYYILDSSYYSLKSILFSTVMYLLFLYLRNSSKMHRLELEHQKAELDILKAQLEPHFLFNTLNVFYSELAEKQPETAKGIFKLSELLRYLTYEAKKDFVPLKKELKFIEDYIYLYQKRFENNLFLNLSIEGEIGSQKLPSLILIHFVENIFKHGITNEKRTPAKIEISVAENYLVVHTENKISNVKNYSTTGIGKENLKKRLQLLFGKDYELSSNALDNMYSTYLKIPLK</sequence>
<evidence type="ECO:0000313" key="3">
    <source>
        <dbReference type="EMBL" id="MFD2587964.1"/>
    </source>
</evidence>
<dbReference type="PANTHER" id="PTHR34220">
    <property type="entry name" value="SENSOR HISTIDINE KINASE YPDA"/>
    <property type="match status" value="1"/>
</dbReference>
<protein>
    <submittedName>
        <fullName evidence="3">Sensor histidine kinase</fullName>
        <ecNumber evidence="3">2.7.13.3</ecNumber>
    </submittedName>
</protein>
<dbReference type="Proteomes" id="UP001597526">
    <property type="component" value="Unassembled WGS sequence"/>
</dbReference>
<feature type="transmembrane region" description="Helical" evidence="1">
    <location>
        <begin position="74"/>
        <end position="95"/>
    </location>
</feature>
<dbReference type="EMBL" id="JBHULB010000017">
    <property type="protein sequence ID" value="MFD2587964.1"/>
    <property type="molecule type" value="Genomic_DNA"/>
</dbReference>
<comment type="caution">
    <text evidence="3">The sequence shown here is derived from an EMBL/GenBank/DDBJ whole genome shotgun (WGS) entry which is preliminary data.</text>
</comment>
<dbReference type="GO" id="GO:0004673">
    <property type="term" value="F:protein histidine kinase activity"/>
    <property type="evidence" value="ECO:0007669"/>
    <property type="project" value="UniProtKB-EC"/>
</dbReference>
<feature type="transmembrane region" description="Helical" evidence="1">
    <location>
        <begin position="125"/>
        <end position="144"/>
    </location>
</feature>
<feature type="transmembrane region" description="Helical" evidence="1">
    <location>
        <begin position="40"/>
        <end position="62"/>
    </location>
</feature>
<dbReference type="EC" id="2.7.13.3" evidence="3"/>
<dbReference type="PANTHER" id="PTHR34220:SF7">
    <property type="entry name" value="SENSOR HISTIDINE KINASE YPDA"/>
    <property type="match status" value="1"/>
</dbReference>
<keyword evidence="3" id="KW-0418">Kinase</keyword>
<evidence type="ECO:0000256" key="1">
    <source>
        <dbReference type="SAM" id="Phobius"/>
    </source>
</evidence>
<feature type="transmembrane region" description="Helical" evidence="1">
    <location>
        <begin position="7"/>
        <end position="28"/>
    </location>
</feature>
<keyword evidence="1" id="KW-0812">Transmembrane</keyword>